<dbReference type="PANTHER" id="PTHR43266">
    <property type="entry name" value="MACROLIDE-EFFLUX PROTEIN"/>
    <property type="match status" value="1"/>
</dbReference>
<dbReference type="InterPro" id="IPR011701">
    <property type="entry name" value="MFS"/>
</dbReference>
<keyword evidence="5 7" id="KW-1133">Transmembrane helix</keyword>
<dbReference type="GO" id="GO:0022857">
    <property type="term" value="F:transmembrane transporter activity"/>
    <property type="evidence" value="ECO:0007669"/>
    <property type="project" value="InterPro"/>
</dbReference>
<evidence type="ECO:0000256" key="3">
    <source>
        <dbReference type="ARBA" id="ARBA00022475"/>
    </source>
</evidence>
<dbReference type="SUPFAM" id="SSF103473">
    <property type="entry name" value="MFS general substrate transporter"/>
    <property type="match status" value="1"/>
</dbReference>
<keyword evidence="4 7" id="KW-0812">Transmembrane</keyword>
<keyword evidence="3" id="KW-1003">Cell membrane</keyword>
<keyword evidence="2" id="KW-0813">Transport</keyword>
<dbReference type="GO" id="GO:0005886">
    <property type="term" value="C:plasma membrane"/>
    <property type="evidence" value="ECO:0007669"/>
    <property type="project" value="UniProtKB-SubCell"/>
</dbReference>
<proteinExistence type="predicted"/>
<feature type="transmembrane region" description="Helical" evidence="7">
    <location>
        <begin position="84"/>
        <end position="103"/>
    </location>
</feature>
<dbReference type="EMBL" id="JAGSIE010000020">
    <property type="protein sequence ID" value="MBR7553915.1"/>
    <property type="molecule type" value="Genomic_DNA"/>
</dbReference>
<feature type="transmembrane region" description="Helical" evidence="7">
    <location>
        <begin position="211"/>
        <end position="230"/>
    </location>
</feature>
<comment type="subcellular location">
    <subcellularLocation>
        <location evidence="1">Cell membrane</location>
        <topology evidence="1">Multi-pass membrane protein</topology>
    </subcellularLocation>
</comment>
<protein>
    <submittedName>
        <fullName evidence="8">MFS transporter</fullName>
    </submittedName>
</protein>
<evidence type="ECO:0000313" key="9">
    <source>
        <dbReference type="Proteomes" id="UP000675431"/>
    </source>
</evidence>
<evidence type="ECO:0000256" key="5">
    <source>
        <dbReference type="ARBA" id="ARBA00022989"/>
    </source>
</evidence>
<dbReference type="Proteomes" id="UP000675431">
    <property type="component" value="Unassembled WGS sequence"/>
</dbReference>
<dbReference type="AlphaFoldDB" id="A0A941HTK9"/>
<dbReference type="Gene3D" id="1.20.1250.20">
    <property type="entry name" value="MFS general substrate transporter like domains"/>
    <property type="match status" value="1"/>
</dbReference>
<keyword evidence="9" id="KW-1185">Reference proteome</keyword>
<reference evidence="8 9" key="1">
    <citation type="submission" date="2021-04" db="EMBL/GenBank/DDBJ databases">
        <title>Allobacillus sp. nov. SKP8-2 isolated from shrimp paste.</title>
        <authorList>
            <person name="Tanasupawat S."/>
            <person name="Yiamsombat S."/>
            <person name="Kanchanasin P."/>
            <person name="Kuncharoen N."/>
        </authorList>
    </citation>
    <scope>NUCLEOTIDE SEQUENCE [LARGE SCALE GENOMIC DNA]</scope>
    <source>
        <strain evidence="8 9">SKP8-2</strain>
    </source>
</reference>
<dbReference type="InterPro" id="IPR036259">
    <property type="entry name" value="MFS_trans_sf"/>
</dbReference>
<name>A0A941HTK9_9BACI</name>
<accession>A0A941HTK9</accession>
<evidence type="ECO:0000256" key="6">
    <source>
        <dbReference type="ARBA" id="ARBA00023136"/>
    </source>
</evidence>
<evidence type="ECO:0000313" key="8">
    <source>
        <dbReference type="EMBL" id="MBR7553915.1"/>
    </source>
</evidence>
<evidence type="ECO:0000256" key="7">
    <source>
        <dbReference type="SAM" id="Phobius"/>
    </source>
</evidence>
<evidence type="ECO:0000256" key="1">
    <source>
        <dbReference type="ARBA" id="ARBA00004651"/>
    </source>
</evidence>
<feature type="transmembrane region" description="Helical" evidence="7">
    <location>
        <begin position="185"/>
        <end position="205"/>
    </location>
</feature>
<feature type="transmembrane region" description="Helical" evidence="7">
    <location>
        <begin position="49"/>
        <end position="72"/>
    </location>
</feature>
<evidence type="ECO:0000256" key="4">
    <source>
        <dbReference type="ARBA" id="ARBA00022692"/>
    </source>
</evidence>
<sequence>MISVGILLLVRHIDREDSNRFLENGDVEPETYWKSWRSNWRSIFQSKPLWVSFTFSLIAFLAIQLIDAQFVVLTRELFPLHPSIFGWLISVVGLGAVTILLFLNRLTEIKRYSLFLGSAVFLIGSGIFAMGMMWMDTEIWMILLAGLIIGVGTGIFSVVFSYILQVESPEGKVGQLSGMYESLTGIILIVAPVTGGFLVQLFGVFTIFQVVGAVTFGIGLIGLVFQKWLWGSWRRGRRKNGKGGLIKNLTKGPSC</sequence>
<feature type="transmembrane region" description="Helical" evidence="7">
    <location>
        <begin position="140"/>
        <end position="164"/>
    </location>
</feature>
<gene>
    <name evidence="8" type="ORF">KC820_07085</name>
</gene>
<keyword evidence="6 7" id="KW-0472">Membrane</keyword>
<evidence type="ECO:0000256" key="2">
    <source>
        <dbReference type="ARBA" id="ARBA00022448"/>
    </source>
</evidence>
<feature type="transmembrane region" description="Helical" evidence="7">
    <location>
        <begin position="115"/>
        <end position="134"/>
    </location>
</feature>
<dbReference type="PANTHER" id="PTHR43266:SF2">
    <property type="entry name" value="MAJOR FACILITATOR SUPERFAMILY (MFS) PROFILE DOMAIN-CONTAINING PROTEIN"/>
    <property type="match status" value="1"/>
</dbReference>
<organism evidence="8 9">
    <name type="scientific">Allobacillus saliphilus</name>
    <dbReference type="NCBI Taxonomy" id="2912308"/>
    <lineage>
        <taxon>Bacteria</taxon>
        <taxon>Bacillati</taxon>
        <taxon>Bacillota</taxon>
        <taxon>Bacilli</taxon>
        <taxon>Bacillales</taxon>
        <taxon>Bacillaceae</taxon>
        <taxon>Allobacillus</taxon>
    </lineage>
</organism>
<dbReference type="Pfam" id="PF07690">
    <property type="entry name" value="MFS_1"/>
    <property type="match status" value="1"/>
</dbReference>
<comment type="caution">
    <text evidence="8">The sequence shown here is derived from an EMBL/GenBank/DDBJ whole genome shotgun (WGS) entry which is preliminary data.</text>
</comment>